<accession>A0AAD7TI19</accession>
<feature type="compositionally biased region" description="Polar residues" evidence="2">
    <location>
        <begin position="26"/>
        <end position="36"/>
    </location>
</feature>
<feature type="region of interest" description="Disordered" evidence="2">
    <location>
        <begin position="257"/>
        <end position="369"/>
    </location>
</feature>
<dbReference type="Proteomes" id="UP001215151">
    <property type="component" value="Unassembled WGS sequence"/>
</dbReference>
<dbReference type="EMBL" id="JAPEVG010000511">
    <property type="protein sequence ID" value="KAJ8461935.1"/>
    <property type="molecule type" value="Genomic_DNA"/>
</dbReference>
<organism evidence="4 5">
    <name type="scientific">Trametes cubensis</name>
    <dbReference type="NCBI Taxonomy" id="1111947"/>
    <lineage>
        <taxon>Eukaryota</taxon>
        <taxon>Fungi</taxon>
        <taxon>Dikarya</taxon>
        <taxon>Basidiomycota</taxon>
        <taxon>Agaricomycotina</taxon>
        <taxon>Agaricomycetes</taxon>
        <taxon>Polyporales</taxon>
        <taxon>Polyporaceae</taxon>
        <taxon>Trametes</taxon>
    </lineage>
</organism>
<dbReference type="InterPro" id="IPR049203">
    <property type="entry name" value="DUF6818"/>
</dbReference>
<keyword evidence="5" id="KW-1185">Reference proteome</keyword>
<feature type="compositionally biased region" description="Basic and acidic residues" evidence="2">
    <location>
        <begin position="155"/>
        <end position="166"/>
    </location>
</feature>
<feature type="compositionally biased region" description="Low complexity" evidence="2">
    <location>
        <begin position="104"/>
        <end position="113"/>
    </location>
</feature>
<name>A0AAD7TI19_9APHY</name>
<dbReference type="PANTHER" id="PTHR34409">
    <property type="entry name" value="SET DOMAIN-CONTAINING PROTEIN"/>
    <property type="match status" value="1"/>
</dbReference>
<feature type="coiled-coil region" evidence="1">
    <location>
        <begin position="393"/>
        <end position="441"/>
    </location>
</feature>
<feature type="region of interest" description="Disordered" evidence="2">
    <location>
        <begin position="26"/>
        <end position="222"/>
    </location>
</feature>
<reference evidence="4" key="1">
    <citation type="submission" date="2022-11" db="EMBL/GenBank/DDBJ databases">
        <title>Genome Sequence of Cubamyces cubensis.</title>
        <authorList>
            <person name="Buettner E."/>
        </authorList>
    </citation>
    <scope>NUCLEOTIDE SEQUENCE</scope>
    <source>
        <strain evidence="4">MPL-01</strain>
    </source>
</reference>
<dbReference type="Pfam" id="PF20681">
    <property type="entry name" value="DUF6818"/>
    <property type="match status" value="1"/>
</dbReference>
<comment type="caution">
    <text evidence="4">The sequence shown here is derived from an EMBL/GenBank/DDBJ whole genome shotgun (WGS) entry which is preliminary data.</text>
</comment>
<proteinExistence type="predicted"/>
<feature type="compositionally biased region" description="Pro residues" evidence="2">
    <location>
        <begin position="86"/>
        <end position="103"/>
    </location>
</feature>
<dbReference type="AlphaFoldDB" id="A0AAD7TI19"/>
<feature type="region of interest" description="Disordered" evidence="2">
    <location>
        <begin position="455"/>
        <end position="552"/>
    </location>
</feature>
<feature type="compositionally biased region" description="Polar residues" evidence="2">
    <location>
        <begin position="194"/>
        <end position="221"/>
    </location>
</feature>
<keyword evidence="1" id="KW-0175">Coiled coil</keyword>
<evidence type="ECO:0000259" key="3">
    <source>
        <dbReference type="Pfam" id="PF20681"/>
    </source>
</evidence>
<dbReference type="PANTHER" id="PTHR34409:SF1">
    <property type="entry name" value="MYB-LIKE DOMAIN-CONTAINING PROTEIN"/>
    <property type="match status" value="1"/>
</dbReference>
<feature type="compositionally biased region" description="Pro residues" evidence="2">
    <location>
        <begin position="475"/>
        <end position="487"/>
    </location>
</feature>
<evidence type="ECO:0000313" key="5">
    <source>
        <dbReference type="Proteomes" id="UP001215151"/>
    </source>
</evidence>
<evidence type="ECO:0000256" key="1">
    <source>
        <dbReference type="SAM" id="Coils"/>
    </source>
</evidence>
<evidence type="ECO:0000313" key="4">
    <source>
        <dbReference type="EMBL" id="KAJ8461935.1"/>
    </source>
</evidence>
<evidence type="ECO:0000256" key="2">
    <source>
        <dbReference type="SAM" id="MobiDB-lite"/>
    </source>
</evidence>
<sequence>MDSTGDNEDYGDPGGLSQYWAHQASQYAYGSQSGSPASGHPNGMRSYPGQSSSRPSQHPAAGLPQPTHSPAGGIPSYPYGQYDPRFPMPVPPPPNPPPAPTAPAIPSAPAQAPIKKSSSRHIFSPEPSSDDSDMEIRNALPFVSSQDSEGTKPAPKQDKGKRRAVDPEPSPSDSASRSVPKKAKVVTKPDAAITSKSSHASKPNTGSDASRAGRQSGSVNYTKPEIKELLKIIHEVLPAGQDGWKKVTETYKKWALAHGRPERPEKSLRNKFDALLREASKKPTGSAEIPEHLQEVLDIEQEIEAKDPEDDEDDVAAADEAEDSASDDVEIIDSPPPATQARSKSKGGSPSSVANSTSGPRRRQGQAQQLLSSISVALDPKARESRYEARYARRLLEAQVARLTQENDSLRTRNDALVERIQTLNFQLQQQTSEITRLQARLDIYDMMSSVTGRPGFPLPTTRGASMPPFSWNPGMPPENSPAPPASSSPSVSVQHRPCTPNNPALETLASVAASSRHTLDSDFGSSEVTVTFTPTRRRTQSLDGHGPSHNS</sequence>
<protein>
    <recommendedName>
        <fullName evidence="3">DUF6818 domain-containing protein</fullName>
    </recommendedName>
</protein>
<gene>
    <name evidence="4" type="ORF">ONZ51_g11223</name>
</gene>
<feature type="compositionally biased region" description="Acidic residues" evidence="2">
    <location>
        <begin position="297"/>
        <end position="331"/>
    </location>
</feature>
<feature type="compositionally biased region" description="Polar residues" evidence="2">
    <location>
        <begin position="340"/>
        <end position="369"/>
    </location>
</feature>
<feature type="compositionally biased region" description="Basic and acidic residues" evidence="2">
    <location>
        <begin position="259"/>
        <end position="281"/>
    </location>
</feature>
<feature type="domain" description="DUF6818" evidence="3">
    <location>
        <begin position="238"/>
        <end position="314"/>
    </location>
</feature>